<dbReference type="SMART" id="SM00710">
    <property type="entry name" value="PbH1"/>
    <property type="match status" value="5"/>
</dbReference>
<dbReference type="Proteomes" id="UP001253439">
    <property type="component" value="Unassembled WGS sequence"/>
</dbReference>
<name>A0AAE4F0R5_9EURY</name>
<dbReference type="InterPro" id="IPR011050">
    <property type="entry name" value="Pectin_lyase_fold/virulence"/>
</dbReference>
<protein>
    <submittedName>
        <fullName evidence="2">Right-handed parallel beta-helix repeat-containing protein</fullName>
    </submittedName>
</protein>
<feature type="compositionally biased region" description="Basic and acidic residues" evidence="1">
    <location>
        <begin position="308"/>
        <end position="334"/>
    </location>
</feature>
<feature type="region of interest" description="Disordered" evidence="1">
    <location>
        <begin position="286"/>
        <end position="334"/>
    </location>
</feature>
<accession>A0AAE4F0R5</accession>
<dbReference type="RefSeq" id="WP_310897462.1">
    <property type="nucleotide sequence ID" value="NZ_JAMQOM010000008.1"/>
</dbReference>
<dbReference type="Gene3D" id="2.160.20.10">
    <property type="entry name" value="Single-stranded right-handed beta-helix, Pectin lyase-like"/>
    <property type="match status" value="1"/>
</dbReference>
<dbReference type="InterPro" id="IPR012334">
    <property type="entry name" value="Pectin_lyas_fold"/>
</dbReference>
<organism evidence="2 3">
    <name type="scientific">Haloarcula terrestris</name>
    <dbReference type="NCBI Taxonomy" id="2950533"/>
    <lineage>
        <taxon>Archaea</taxon>
        <taxon>Methanobacteriati</taxon>
        <taxon>Methanobacteriota</taxon>
        <taxon>Stenosarchaea group</taxon>
        <taxon>Halobacteria</taxon>
        <taxon>Halobacteriales</taxon>
        <taxon>Haloarculaceae</taxon>
        <taxon>Haloarcula</taxon>
    </lineage>
</organism>
<evidence type="ECO:0000313" key="3">
    <source>
        <dbReference type="Proteomes" id="UP001253439"/>
    </source>
</evidence>
<reference evidence="2 3" key="1">
    <citation type="submission" date="2022-06" db="EMBL/GenBank/DDBJ databases">
        <title>Haloarcula sp. a new haloarchaeum isolate from saline soil.</title>
        <authorList>
            <person name="Strakova D."/>
            <person name="Galisteo C."/>
            <person name="Sanchez-Porro C."/>
            <person name="Ventosa A."/>
        </authorList>
    </citation>
    <scope>NUCLEOTIDE SEQUENCE [LARGE SCALE GENOMIC DNA]</scope>
    <source>
        <strain evidence="2 3">S1AR25-5A</strain>
    </source>
</reference>
<keyword evidence="3" id="KW-1185">Reference proteome</keyword>
<sequence>MSDGDSIQAAITSASSGATICVEPGTYAEDVTVDEELTLDGPNSGIPGDGNRGDEATIEGRVILGADGAKLDGFDVTPPAAESNQTSEAVRASNTPNDIVIANNVVRDFERDDSGGGFYGVDGINIFGGDASEAIENATVRQNKVQNLRNEDQAGAAGISIQGNVNGADVEDNVVTEIAEEVTAYGFGVVIRGTGNHDEVPEDVTVTGNELTDVLSDPSSQFDGVGFEVEADGSGYQATENVIENNNLGIEVKVAADETVIDFNDIVDNTRRGALNVDNTTLDATNNWWGHASGPGGPDGRRNPAGKEVGKGDDIEGDIDFRPWLRRSIDSPSR</sequence>
<dbReference type="AlphaFoldDB" id="A0AAE4F0R5"/>
<dbReference type="SUPFAM" id="SSF51126">
    <property type="entry name" value="Pectin lyase-like"/>
    <property type="match status" value="1"/>
</dbReference>
<gene>
    <name evidence="2" type="ORF">NDI54_16000</name>
</gene>
<proteinExistence type="predicted"/>
<dbReference type="EMBL" id="JAMQOM010000008">
    <property type="protein sequence ID" value="MDS0222849.1"/>
    <property type="molecule type" value="Genomic_DNA"/>
</dbReference>
<evidence type="ECO:0000313" key="2">
    <source>
        <dbReference type="EMBL" id="MDS0222849.1"/>
    </source>
</evidence>
<evidence type="ECO:0000256" key="1">
    <source>
        <dbReference type="SAM" id="MobiDB-lite"/>
    </source>
</evidence>
<comment type="caution">
    <text evidence="2">The sequence shown here is derived from an EMBL/GenBank/DDBJ whole genome shotgun (WGS) entry which is preliminary data.</text>
</comment>
<dbReference type="InterPro" id="IPR006626">
    <property type="entry name" value="PbH1"/>
</dbReference>